<keyword evidence="4" id="KW-1185">Reference proteome</keyword>
<evidence type="ECO:0000259" key="2">
    <source>
        <dbReference type="Pfam" id="PF18646"/>
    </source>
</evidence>
<protein>
    <submittedName>
        <fullName evidence="3">Tat (Twin-arginine translocation) pathway signal sequence containing protein</fullName>
    </submittedName>
</protein>
<dbReference type="AlphaFoldDB" id="A0A2G5P6P6"/>
<sequence>MRSLPATPALATTSAAELPSVPAALTPQGLIEGFAEGVRTGTPMSLGTSEVASAAFPSPVAPATQMAPISAPDIAAPVEHAAAPTEHDYQPMVVAQPTPTPASIPAAPPAVAAPAVTGAPAILPSYGSDLRPVVSPAMPMAPAMPAAPVATHTPGAGVVNQPAVVRTPVTAPPAGPAAFAFTAGATAGAIARERSERDHLSRLLNAVARQQPALAWGIGQREDGLTMLVTDLACGWLPPGIEVPATAAVLEPGAHRGGVEELLGPVVVAAVHAPGQHIPDDPEPVNLSTRPVHAPAIEDLGWELCRAAQWRDGLPRLAHTVARAAAGGTGVLGSEIALLREHLAEIMRQVVATYPNPDPQTLGNWQLLAAIEALTAGHQRAANYHLAWFLALHR</sequence>
<proteinExistence type="predicted"/>
<reference evidence="3 4" key="1">
    <citation type="journal article" date="2017" name="Infect. Genet. Evol.">
        <title>The new phylogeny of the genus Mycobacterium: The old and the news.</title>
        <authorList>
            <person name="Tortoli E."/>
            <person name="Fedrizzi T."/>
            <person name="Meehan C.J."/>
            <person name="Trovato A."/>
            <person name="Grottola A."/>
            <person name="Giacobazzi E."/>
            <person name="Serpini G.F."/>
            <person name="Tagliazucchi S."/>
            <person name="Fabio A."/>
            <person name="Bettua C."/>
            <person name="Bertorelli R."/>
            <person name="Frascaro F."/>
            <person name="De Sanctis V."/>
            <person name="Pecorari M."/>
            <person name="Jousson O."/>
            <person name="Segata N."/>
            <person name="Cirillo D.M."/>
        </authorList>
    </citation>
    <scope>NUCLEOTIDE SEQUENCE [LARGE SCALE GENOMIC DNA]</scope>
    <source>
        <strain evidence="3 4">CIP1034565</strain>
    </source>
</reference>
<comment type="caution">
    <text evidence="3">The sequence shown here is derived from an EMBL/GenBank/DDBJ whole genome shotgun (WGS) entry which is preliminary data.</text>
</comment>
<evidence type="ECO:0000313" key="3">
    <source>
        <dbReference type="EMBL" id="PIB74022.1"/>
    </source>
</evidence>
<feature type="domain" description="DUF5632" evidence="2">
    <location>
        <begin position="195"/>
        <end position="274"/>
    </location>
</feature>
<accession>A0A2G5P6P6</accession>
<dbReference type="Proteomes" id="UP000230551">
    <property type="component" value="Unassembled WGS sequence"/>
</dbReference>
<dbReference type="InterPro" id="IPR040604">
    <property type="entry name" value="DUF5632"/>
</dbReference>
<organism evidence="3 4">
    <name type="scientific">Mycolicibacterium brumae</name>
    <dbReference type="NCBI Taxonomy" id="85968"/>
    <lineage>
        <taxon>Bacteria</taxon>
        <taxon>Bacillati</taxon>
        <taxon>Actinomycetota</taxon>
        <taxon>Actinomycetes</taxon>
        <taxon>Mycobacteriales</taxon>
        <taxon>Mycobacteriaceae</taxon>
        <taxon>Mycolicibacterium</taxon>
    </lineage>
</organism>
<evidence type="ECO:0000313" key="4">
    <source>
        <dbReference type="Proteomes" id="UP000230551"/>
    </source>
</evidence>
<dbReference type="EMBL" id="PDCN02000021">
    <property type="protein sequence ID" value="PIB74022.1"/>
    <property type="molecule type" value="Genomic_DNA"/>
</dbReference>
<gene>
    <name evidence="3" type="ORF">CQY22_014775</name>
</gene>
<dbReference type="Pfam" id="PF18646">
    <property type="entry name" value="DUF5632"/>
    <property type="match status" value="1"/>
</dbReference>
<feature type="domain" description="DUF5631" evidence="1">
    <location>
        <begin position="297"/>
        <end position="391"/>
    </location>
</feature>
<name>A0A2G5P6P6_9MYCO</name>
<dbReference type="STRING" id="85968.GCA_900073015_02571"/>
<dbReference type="InterPro" id="IPR040833">
    <property type="entry name" value="DUF5631"/>
</dbReference>
<evidence type="ECO:0000259" key="1">
    <source>
        <dbReference type="Pfam" id="PF18645"/>
    </source>
</evidence>
<dbReference type="Pfam" id="PF18645">
    <property type="entry name" value="DUF5631"/>
    <property type="match status" value="1"/>
</dbReference>